<sequence length="83" mass="9537">MTTCFWCALLYSNVPFPIVTPEEARDGGRVIGNTLFFSLLESMIIARPKAYDELLVHVCKWVEGDIVFSFLLEHYMVIAYDDD</sequence>
<evidence type="ECO:0000313" key="1">
    <source>
        <dbReference type="EMBL" id="RRT51134.1"/>
    </source>
</evidence>
<evidence type="ECO:0000313" key="2">
    <source>
        <dbReference type="Proteomes" id="UP000287651"/>
    </source>
</evidence>
<dbReference type="Proteomes" id="UP000287651">
    <property type="component" value="Unassembled WGS sequence"/>
</dbReference>
<dbReference type="EMBL" id="AMZH03012379">
    <property type="protein sequence ID" value="RRT51134.1"/>
    <property type="molecule type" value="Genomic_DNA"/>
</dbReference>
<comment type="caution">
    <text evidence="1">The sequence shown here is derived from an EMBL/GenBank/DDBJ whole genome shotgun (WGS) entry which is preliminary data.</text>
</comment>
<accession>A0A426YH93</accession>
<name>A0A426YH93_ENSVE</name>
<organism evidence="1 2">
    <name type="scientific">Ensete ventricosum</name>
    <name type="common">Abyssinian banana</name>
    <name type="synonym">Musa ensete</name>
    <dbReference type="NCBI Taxonomy" id="4639"/>
    <lineage>
        <taxon>Eukaryota</taxon>
        <taxon>Viridiplantae</taxon>
        <taxon>Streptophyta</taxon>
        <taxon>Embryophyta</taxon>
        <taxon>Tracheophyta</taxon>
        <taxon>Spermatophyta</taxon>
        <taxon>Magnoliopsida</taxon>
        <taxon>Liliopsida</taxon>
        <taxon>Zingiberales</taxon>
        <taxon>Musaceae</taxon>
        <taxon>Ensete</taxon>
    </lineage>
</organism>
<protein>
    <submittedName>
        <fullName evidence="1">Uncharacterized protein</fullName>
    </submittedName>
</protein>
<gene>
    <name evidence="1" type="ORF">B296_00026046</name>
</gene>
<proteinExistence type="predicted"/>
<dbReference type="AlphaFoldDB" id="A0A426YH93"/>
<reference evidence="1 2" key="1">
    <citation type="journal article" date="2014" name="Agronomy (Basel)">
        <title>A Draft Genome Sequence for Ensete ventricosum, the Drought-Tolerant Tree Against Hunger.</title>
        <authorList>
            <person name="Harrison J."/>
            <person name="Moore K.A."/>
            <person name="Paszkiewicz K."/>
            <person name="Jones T."/>
            <person name="Grant M."/>
            <person name="Ambacheew D."/>
            <person name="Muzemil S."/>
            <person name="Studholme D.J."/>
        </authorList>
    </citation>
    <scope>NUCLEOTIDE SEQUENCE [LARGE SCALE GENOMIC DNA]</scope>
</reference>